<name>X0TRR5_9ZZZZ</name>
<feature type="non-terminal residue" evidence="1">
    <location>
        <position position="1"/>
    </location>
</feature>
<dbReference type="EMBL" id="BARS01017290">
    <property type="protein sequence ID" value="GAF96268.1"/>
    <property type="molecule type" value="Genomic_DNA"/>
</dbReference>
<accession>X0TRR5</accession>
<gene>
    <name evidence="1" type="ORF">S01H1_28302</name>
</gene>
<feature type="non-terminal residue" evidence="1">
    <location>
        <position position="278"/>
    </location>
</feature>
<organism evidence="1">
    <name type="scientific">marine sediment metagenome</name>
    <dbReference type="NCBI Taxonomy" id="412755"/>
    <lineage>
        <taxon>unclassified sequences</taxon>
        <taxon>metagenomes</taxon>
        <taxon>ecological metagenomes</taxon>
    </lineage>
</organism>
<proteinExistence type="predicted"/>
<dbReference type="AlphaFoldDB" id="X0TRR5"/>
<sequence length="278" mass="31537">THKQVEELLWREIRQAHASAKLPLGGKVTRTKLDLQDETGLRWYAIGFSTRPDTVTMEATAFQGYHNEHVMIIFDEAAGIMPQIYKAAEHLMTAGFCRWLAIGNPTAPRGNFAEALQARNGWHPINISVKDTPNFIEGQEIIPGVSGREYEGAIREKWGEDSNEYKIRILGQLPTYGEGTFFGRELAEAEANGQIDFYPPDPHAQVYTFWDIGHTNTAIWFAQFIRQQIRLIDFYYDDKGLGLPAYAKMLQDKPYKYGQHFAPHDIEGSNAKSIQTGK</sequence>
<evidence type="ECO:0000313" key="1">
    <source>
        <dbReference type="EMBL" id="GAF96268.1"/>
    </source>
</evidence>
<protein>
    <recommendedName>
        <fullName evidence="2">Terminase large subunit gp17-like C-terminal domain-containing protein</fullName>
    </recommendedName>
</protein>
<reference evidence="1" key="1">
    <citation type="journal article" date="2014" name="Front. Microbiol.">
        <title>High frequency of phylogenetically diverse reductive dehalogenase-homologous genes in deep subseafloor sedimentary metagenomes.</title>
        <authorList>
            <person name="Kawai M."/>
            <person name="Futagami T."/>
            <person name="Toyoda A."/>
            <person name="Takaki Y."/>
            <person name="Nishi S."/>
            <person name="Hori S."/>
            <person name="Arai W."/>
            <person name="Tsubouchi T."/>
            <person name="Morono Y."/>
            <person name="Uchiyama I."/>
            <person name="Ito T."/>
            <person name="Fujiyama A."/>
            <person name="Inagaki F."/>
            <person name="Takami H."/>
        </authorList>
    </citation>
    <scope>NUCLEOTIDE SEQUENCE</scope>
    <source>
        <strain evidence="1">Expedition CK06-06</strain>
    </source>
</reference>
<comment type="caution">
    <text evidence="1">The sequence shown here is derived from an EMBL/GenBank/DDBJ whole genome shotgun (WGS) entry which is preliminary data.</text>
</comment>
<evidence type="ECO:0008006" key="2">
    <source>
        <dbReference type="Google" id="ProtNLM"/>
    </source>
</evidence>